<dbReference type="PROSITE" id="PS00061">
    <property type="entry name" value="ADH_SHORT"/>
    <property type="match status" value="1"/>
</dbReference>
<dbReference type="PANTHER" id="PTHR42879">
    <property type="entry name" value="3-OXOACYL-(ACYL-CARRIER-PROTEIN) REDUCTASE"/>
    <property type="match status" value="1"/>
</dbReference>
<accession>A0A7W8P7R1</accession>
<name>A0A7W8P7R1_9BURK</name>
<evidence type="ECO:0000256" key="1">
    <source>
        <dbReference type="ARBA" id="ARBA00006484"/>
    </source>
</evidence>
<evidence type="ECO:0000313" key="6">
    <source>
        <dbReference type="EMBL" id="NVI04261.1"/>
    </source>
</evidence>
<dbReference type="FunFam" id="3.40.50.720:FF:000173">
    <property type="entry name" value="3-oxoacyl-[acyl-carrier protein] reductase"/>
    <property type="match status" value="1"/>
</dbReference>
<dbReference type="GO" id="GO:0004316">
    <property type="term" value="F:3-oxoacyl-[acyl-carrier-protein] reductase (NADPH) activity"/>
    <property type="evidence" value="ECO:0007669"/>
    <property type="project" value="UniProtKB-EC"/>
</dbReference>
<evidence type="ECO:0000313" key="7">
    <source>
        <dbReference type="Proteomes" id="UP000592820"/>
    </source>
</evidence>
<evidence type="ECO:0000256" key="3">
    <source>
        <dbReference type="RuleBase" id="RU000363"/>
    </source>
</evidence>
<dbReference type="PRINTS" id="PR00081">
    <property type="entry name" value="GDHRDH"/>
</dbReference>
<feature type="domain" description="Ketoreductase" evidence="4">
    <location>
        <begin position="11"/>
        <end position="191"/>
    </location>
</feature>
<dbReference type="InterPro" id="IPR002347">
    <property type="entry name" value="SDR_fam"/>
</dbReference>
<dbReference type="AlphaFoldDB" id="A0A7W8P7R1"/>
<dbReference type="PANTHER" id="PTHR42879:SF2">
    <property type="entry name" value="3-OXOACYL-[ACYL-CARRIER-PROTEIN] REDUCTASE FABG"/>
    <property type="match status" value="1"/>
</dbReference>
<dbReference type="RefSeq" id="WP_176366586.1">
    <property type="nucleotide sequence ID" value="NZ_JACHDE010000011.1"/>
</dbReference>
<evidence type="ECO:0000313" key="8">
    <source>
        <dbReference type="Proteomes" id="UP000821598"/>
    </source>
</evidence>
<comment type="caution">
    <text evidence="5">The sequence shown here is derived from an EMBL/GenBank/DDBJ whole genome shotgun (WGS) entry which is preliminary data.</text>
</comment>
<dbReference type="GO" id="GO:0032787">
    <property type="term" value="P:monocarboxylic acid metabolic process"/>
    <property type="evidence" value="ECO:0007669"/>
    <property type="project" value="UniProtKB-ARBA"/>
</dbReference>
<dbReference type="InterPro" id="IPR057326">
    <property type="entry name" value="KR_dom"/>
</dbReference>
<dbReference type="Proteomes" id="UP000592820">
    <property type="component" value="Unassembled WGS sequence"/>
</dbReference>
<evidence type="ECO:0000256" key="2">
    <source>
        <dbReference type="ARBA" id="ARBA00023002"/>
    </source>
</evidence>
<sequence>MPAHSPDLHDRVALVTGGSRGIGRAVSLSLASAGAAVAVNYRQRGNEAAQIVGQIESAGGRAIAVQADVSVASDVKAMIDEVENRLGVVGVLVNNAGTGTIVDIDRLTEAEFDRTLAVNLKSAFLCTQAVLPGMRAQRWGRIVNLSSAAARGAGLVGVHYNASKAGLEGLTRGYAARLAREGITVNAVAPGPIDTEMAAPLKAANVAERLPVGRLGEADEVAQVVLMVVGNGFVTGQTIPVNGGVSFI</sequence>
<dbReference type="EC" id="1.1.1.100" evidence="5"/>
<gene>
    <name evidence="6" type="ORF">FSB64_10820</name>
    <name evidence="5" type="ORF">HDG41_005198</name>
</gene>
<proteinExistence type="inferred from homology"/>
<comment type="similarity">
    <text evidence="1 3">Belongs to the short-chain dehydrogenases/reductases (SDR) family.</text>
</comment>
<dbReference type="EMBL" id="JACHDE010000011">
    <property type="protein sequence ID" value="MBB5403112.1"/>
    <property type="molecule type" value="Genomic_DNA"/>
</dbReference>
<dbReference type="Gene3D" id="3.40.50.720">
    <property type="entry name" value="NAD(P)-binding Rossmann-like Domain"/>
    <property type="match status" value="1"/>
</dbReference>
<reference evidence="5 7" key="2">
    <citation type="submission" date="2020-08" db="EMBL/GenBank/DDBJ databases">
        <title>Genomic Encyclopedia of Type Strains, Phase IV (KMG-V): Genome sequencing to study the core and pangenomes of soil and plant-associated prokaryotes.</title>
        <authorList>
            <person name="Whitman W."/>
        </authorList>
    </citation>
    <scope>NUCLEOTIDE SEQUENCE [LARGE SCALE GENOMIC DNA]</scope>
    <source>
        <strain evidence="5 7">JPY162</strain>
    </source>
</reference>
<evidence type="ECO:0000313" key="5">
    <source>
        <dbReference type="EMBL" id="MBB5403112.1"/>
    </source>
</evidence>
<evidence type="ECO:0000259" key="4">
    <source>
        <dbReference type="SMART" id="SM00822"/>
    </source>
</evidence>
<dbReference type="PRINTS" id="PR00080">
    <property type="entry name" value="SDRFAMILY"/>
</dbReference>
<dbReference type="InterPro" id="IPR020904">
    <property type="entry name" value="Sc_DH/Rdtase_CS"/>
</dbReference>
<organism evidence="5 7">
    <name type="scientific">Paraburkholderia youngii</name>
    <dbReference type="NCBI Taxonomy" id="2782701"/>
    <lineage>
        <taxon>Bacteria</taxon>
        <taxon>Pseudomonadati</taxon>
        <taxon>Pseudomonadota</taxon>
        <taxon>Betaproteobacteria</taxon>
        <taxon>Burkholderiales</taxon>
        <taxon>Burkholderiaceae</taxon>
        <taxon>Paraburkholderia</taxon>
    </lineage>
</organism>
<reference evidence="6 8" key="1">
    <citation type="submission" date="2019-08" db="EMBL/GenBank/DDBJ databases">
        <title>Paraburkholderia simonii sp. nov. and P. youngii sp. nov. Brazilian and Mexican Mimosa-associated rhizobia.</title>
        <authorList>
            <person name="Mavima L."/>
            <person name="Beukes C.W."/>
            <person name="Palmer M."/>
            <person name="De Meyer S.E."/>
            <person name="James E.K."/>
            <person name="Maluk M."/>
            <person name="Avontuur J.R."/>
            <person name="Chan W.Y."/>
            <person name="Venter S.N."/>
            <person name="Steenkamp E.T."/>
        </authorList>
    </citation>
    <scope>NUCLEOTIDE SEQUENCE [LARGE SCALE GENOMIC DNA]</scope>
    <source>
        <strain evidence="6 8">JPY454</strain>
    </source>
</reference>
<dbReference type="Pfam" id="PF00106">
    <property type="entry name" value="adh_short"/>
    <property type="match status" value="1"/>
</dbReference>
<dbReference type="SUPFAM" id="SSF51735">
    <property type="entry name" value="NAD(P)-binding Rossmann-fold domains"/>
    <property type="match status" value="1"/>
</dbReference>
<protein>
    <submittedName>
        <fullName evidence="6">3-oxoacyl-ACP reductase FabG</fullName>
    </submittedName>
    <submittedName>
        <fullName evidence="5">3-oxoacyl-[acyl-carrier protein] reductase</fullName>
        <ecNumber evidence="5">1.1.1.100</ecNumber>
    </submittedName>
</protein>
<dbReference type="Proteomes" id="UP000821598">
    <property type="component" value="Unassembled WGS sequence"/>
</dbReference>
<keyword evidence="8" id="KW-1185">Reference proteome</keyword>
<keyword evidence="2 5" id="KW-0560">Oxidoreductase</keyword>
<dbReference type="SMART" id="SM00822">
    <property type="entry name" value="PKS_KR"/>
    <property type="match status" value="1"/>
</dbReference>
<dbReference type="EMBL" id="VOMC01000009">
    <property type="protein sequence ID" value="NVI04261.1"/>
    <property type="molecule type" value="Genomic_DNA"/>
</dbReference>
<dbReference type="InterPro" id="IPR050259">
    <property type="entry name" value="SDR"/>
</dbReference>
<dbReference type="InterPro" id="IPR036291">
    <property type="entry name" value="NAD(P)-bd_dom_sf"/>
</dbReference>